<name>A0A8S5MAG6_9CAUD</name>
<accession>A0A8S5MAG6</accession>
<dbReference type="EMBL" id="BK014861">
    <property type="protein sequence ID" value="DAD79220.1"/>
    <property type="molecule type" value="Genomic_DNA"/>
</dbReference>
<protein>
    <submittedName>
        <fullName evidence="1">Uncharacterized protein</fullName>
    </submittedName>
</protein>
<organism evidence="1">
    <name type="scientific">Siphoviridae sp. ctTrb4</name>
    <dbReference type="NCBI Taxonomy" id="2826349"/>
    <lineage>
        <taxon>Viruses</taxon>
        <taxon>Duplodnaviria</taxon>
        <taxon>Heunggongvirae</taxon>
        <taxon>Uroviricota</taxon>
        <taxon>Caudoviricetes</taxon>
    </lineage>
</organism>
<proteinExistence type="predicted"/>
<reference evidence="1" key="1">
    <citation type="journal article" date="2021" name="Proc. Natl. Acad. Sci. U.S.A.">
        <title>A Catalog of Tens of Thousands of Viruses from Human Metagenomes Reveals Hidden Associations with Chronic Diseases.</title>
        <authorList>
            <person name="Tisza M.J."/>
            <person name="Buck C.B."/>
        </authorList>
    </citation>
    <scope>NUCLEOTIDE SEQUENCE</scope>
    <source>
        <strain evidence="1">CtTrb4</strain>
    </source>
</reference>
<sequence length="42" mass="4194">MRACLDAFEEVTPYLSAAGNTGAGSYIRTGISSTEGAAIAGI</sequence>
<evidence type="ECO:0000313" key="1">
    <source>
        <dbReference type="EMBL" id="DAD79220.1"/>
    </source>
</evidence>